<evidence type="ECO:0000313" key="2">
    <source>
        <dbReference type="Proteomes" id="UP000028780"/>
    </source>
</evidence>
<organism evidence="1 2">
    <name type="scientific">Corynebacterium imitans</name>
    <dbReference type="NCBI Taxonomy" id="156978"/>
    <lineage>
        <taxon>Bacteria</taxon>
        <taxon>Bacillati</taxon>
        <taxon>Actinomycetota</taxon>
        <taxon>Actinomycetes</taxon>
        <taxon>Mycobacteriales</taxon>
        <taxon>Corynebacteriaceae</taxon>
        <taxon>Corynebacterium</taxon>
    </lineage>
</organism>
<dbReference type="Proteomes" id="UP000028780">
    <property type="component" value="Chromosome"/>
</dbReference>
<dbReference type="HOGENOM" id="CLU_2933554_0_0_11"/>
<dbReference type="EMBL" id="CP009211">
    <property type="protein sequence ID" value="AIJ33989.1"/>
    <property type="molecule type" value="Genomic_DNA"/>
</dbReference>
<protein>
    <submittedName>
        <fullName evidence="1">Uncharacterized protein</fullName>
    </submittedName>
</protein>
<reference evidence="1 2" key="1">
    <citation type="submission" date="2014-08" db="EMBL/GenBank/DDBJ databases">
        <title>Complete genome sequence of Corynebacterium imitans DSM 44264, isolated from a five-month-old boy with suspected pharyngeal diphtheria.</title>
        <authorList>
            <person name="Mollmann S."/>
            <person name="Albersmeier A."/>
            <person name="Ruckert C."/>
            <person name="Tauch A."/>
        </authorList>
    </citation>
    <scope>NUCLEOTIDE SEQUENCE [LARGE SCALE GENOMIC DNA]</scope>
    <source>
        <strain evidence="1 2">DSM 44264</strain>
    </source>
</reference>
<gene>
    <name evidence="1" type="ORF">CIMIT_08815</name>
</gene>
<evidence type="ECO:0000313" key="1">
    <source>
        <dbReference type="EMBL" id="AIJ33989.1"/>
    </source>
</evidence>
<name>A0A076NHP9_9CORY</name>
<proteinExistence type="predicted"/>
<sequence length="60" mass="7213">MLTDRVFEYFVIYCIWDFTDFTAVYASQFYCFCKGTTYSDHRIGIIRKLGLLLSYPFIFI</sequence>
<keyword evidence="2" id="KW-1185">Reference proteome</keyword>
<accession>A0A076NHP9</accession>
<dbReference type="KEGG" id="cii:CIMIT_08815"/>
<dbReference type="AlphaFoldDB" id="A0A076NHP9"/>